<reference evidence="1" key="1">
    <citation type="submission" date="2023-04" db="EMBL/GenBank/DDBJ databases">
        <title>Sphingomonas sp. MAHUQ-71 isolated from rice field.</title>
        <authorList>
            <person name="Huq M.A."/>
        </authorList>
    </citation>
    <scope>NUCLEOTIDE SEQUENCE</scope>
    <source>
        <strain evidence="1">MAHUQ-71</strain>
    </source>
</reference>
<proteinExistence type="predicted"/>
<protein>
    <submittedName>
        <fullName evidence="1">Uncharacterized protein</fullName>
    </submittedName>
</protein>
<dbReference type="Proteomes" id="UP001160625">
    <property type="component" value="Unassembled WGS sequence"/>
</dbReference>
<dbReference type="EMBL" id="JARYGZ010000006">
    <property type="protein sequence ID" value="MDH7641133.1"/>
    <property type="molecule type" value="Genomic_DNA"/>
</dbReference>
<gene>
    <name evidence="1" type="ORF">QGN17_20530</name>
</gene>
<keyword evidence="2" id="KW-1185">Reference proteome</keyword>
<evidence type="ECO:0000313" key="1">
    <source>
        <dbReference type="EMBL" id="MDH7641133.1"/>
    </source>
</evidence>
<organism evidence="1 2">
    <name type="scientific">Sphingomonas oryzagri</name>
    <dbReference type="NCBI Taxonomy" id="3042314"/>
    <lineage>
        <taxon>Bacteria</taxon>
        <taxon>Pseudomonadati</taxon>
        <taxon>Pseudomonadota</taxon>
        <taxon>Alphaproteobacteria</taxon>
        <taxon>Sphingomonadales</taxon>
        <taxon>Sphingomonadaceae</taxon>
        <taxon>Sphingomonas</taxon>
    </lineage>
</organism>
<comment type="caution">
    <text evidence="1">The sequence shown here is derived from an EMBL/GenBank/DDBJ whole genome shotgun (WGS) entry which is preliminary data.</text>
</comment>
<dbReference type="RefSeq" id="WP_281046472.1">
    <property type="nucleotide sequence ID" value="NZ_JARYGZ010000006.1"/>
</dbReference>
<name>A0ABT6N7R2_9SPHN</name>
<accession>A0ABT6N7R2</accession>
<evidence type="ECO:0000313" key="2">
    <source>
        <dbReference type="Proteomes" id="UP001160625"/>
    </source>
</evidence>
<sequence>MASLKGEPLAHGSPLSEMAPVQAATASLRVGLTDLYGGNHPLLRDLGTPELVRARERGFEILADWPNGFRNFLDNLYDQKPCGGFSVRFVYGEHLFYWLRNADISIEPLRRELRQHFLRNAPRRLGQSSFGGGAKVEPNSVTLSYLATVSGRDVKTIIKVAKHRKFVDTDHPTPSTLISNKHAKELIADFADSVGVADAVSLMGLTKVGFLRLRRSVQVPGRLSYRHYVRSALIEFVGLVGNGTGEVGIAPPRAATIPDAAKSTKISTEKIVKAIVERRLRPLGRLKHTNGISSILVNLDDVRKFVRN</sequence>